<evidence type="ECO:0000256" key="1">
    <source>
        <dbReference type="SAM" id="Phobius"/>
    </source>
</evidence>
<keyword evidence="1" id="KW-1133">Transmembrane helix</keyword>
<dbReference type="KEGG" id="dpp:DICPUDRAFT_76139"/>
<dbReference type="OrthoDB" id="10663290at2759"/>
<dbReference type="EMBL" id="GL870980">
    <property type="protein sequence ID" value="EGC38240.1"/>
    <property type="molecule type" value="Genomic_DNA"/>
</dbReference>
<evidence type="ECO:0000313" key="3">
    <source>
        <dbReference type="Proteomes" id="UP000001064"/>
    </source>
</evidence>
<dbReference type="Proteomes" id="UP000001064">
    <property type="component" value="Unassembled WGS sequence"/>
</dbReference>
<feature type="transmembrane region" description="Helical" evidence="1">
    <location>
        <begin position="123"/>
        <end position="143"/>
    </location>
</feature>
<sequence>MIEQESEQILKKDSNNNYIDNNNSNSYSNNNINKNHNINFNNIKFKNTLVLRKDIIRDRFENYYFPNQLEGYIDKLEYHSAISNINSFKSNSLIKFNLSIFISSLTIVSFIIQLVYFSLKDPLYFIHFCVLYFSLIVLFYIIIKTLTFYKFKRYIHDIDILFLGINETFEKQFSITFVPIFHKTFKLSIASIVLSIFISNTCVELSQIEIQYPSIPHITNSSKSMTALDIDGANSIIGGNTSFDIVGNTSLANSPFTHLV</sequence>
<organism evidence="2 3">
    <name type="scientific">Dictyostelium purpureum</name>
    <name type="common">Slime mold</name>
    <dbReference type="NCBI Taxonomy" id="5786"/>
    <lineage>
        <taxon>Eukaryota</taxon>
        <taxon>Amoebozoa</taxon>
        <taxon>Evosea</taxon>
        <taxon>Eumycetozoa</taxon>
        <taxon>Dictyostelia</taxon>
        <taxon>Dictyosteliales</taxon>
        <taxon>Dictyosteliaceae</taxon>
        <taxon>Dictyostelium</taxon>
    </lineage>
</organism>
<proteinExistence type="predicted"/>
<evidence type="ECO:0000313" key="2">
    <source>
        <dbReference type="EMBL" id="EGC38240.1"/>
    </source>
</evidence>
<dbReference type="RefSeq" id="XP_003285197.1">
    <property type="nucleotide sequence ID" value="XM_003285149.1"/>
</dbReference>
<feature type="transmembrane region" description="Helical" evidence="1">
    <location>
        <begin position="96"/>
        <end position="117"/>
    </location>
</feature>
<accession>F0ZCQ3</accession>
<gene>
    <name evidence="2" type="ORF">DICPUDRAFT_76139</name>
</gene>
<protein>
    <submittedName>
        <fullName evidence="2">Uncharacterized protein</fullName>
    </submittedName>
</protein>
<dbReference type="GeneID" id="10502527"/>
<keyword evidence="1" id="KW-0472">Membrane</keyword>
<keyword evidence="3" id="KW-1185">Reference proteome</keyword>
<name>F0ZCQ3_DICPU</name>
<dbReference type="InParanoid" id="F0ZCQ3"/>
<dbReference type="VEuPathDB" id="AmoebaDB:DICPUDRAFT_76139"/>
<reference evidence="3" key="1">
    <citation type="journal article" date="2011" name="Genome Biol.">
        <title>Comparative genomics of the social amoebae Dictyostelium discoideum and Dictyostelium purpureum.</title>
        <authorList>
            <consortium name="US DOE Joint Genome Institute (JGI-PGF)"/>
            <person name="Sucgang R."/>
            <person name="Kuo A."/>
            <person name="Tian X."/>
            <person name="Salerno W."/>
            <person name="Parikh A."/>
            <person name="Feasley C.L."/>
            <person name="Dalin E."/>
            <person name="Tu H."/>
            <person name="Huang E."/>
            <person name="Barry K."/>
            <person name="Lindquist E."/>
            <person name="Shapiro H."/>
            <person name="Bruce D."/>
            <person name="Schmutz J."/>
            <person name="Salamov A."/>
            <person name="Fey P."/>
            <person name="Gaudet P."/>
            <person name="Anjard C."/>
            <person name="Babu M.M."/>
            <person name="Basu S."/>
            <person name="Bushmanova Y."/>
            <person name="van der Wel H."/>
            <person name="Katoh-Kurasawa M."/>
            <person name="Dinh C."/>
            <person name="Coutinho P.M."/>
            <person name="Saito T."/>
            <person name="Elias M."/>
            <person name="Schaap P."/>
            <person name="Kay R.R."/>
            <person name="Henrissat B."/>
            <person name="Eichinger L."/>
            <person name="Rivero F."/>
            <person name="Putnam N.H."/>
            <person name="West C.M."/>
            <person name="Loomis W.F."/>
            <person name="Chisholm R.L."/>
            <person name="Shaulsky G."/>
            <person name="Strassmann J.E."/>
            <person name="Queller D.C."/>
            <person name="Kuspa A."/>
            <person name="Grigoriev I.V."/>
        </authorList>
    </citation>
    <scope>NUCLEOTIDE SEQUENCE [LARGE SCALE GENOMIC DNA]</scope>
    <source>
        <strain evidence="3">QSDP1</strain>
    </source>
</reference>
<keyword evidence="1" id="KW-0812">Transmembrane</keyword>
<dbReference type="eggNOG" id="ENOG502RINI">
    <property type="taxonomic scope" value="Eukaryota"/>
</dbReference>
<dbReference type="AlphaFoldDB" id="F0ZCQ3"/>